<name>L7ZAL7_GPCMV</name>
<dbReference type="OrthoDB" id="3088at10239"/>
<accession>L7ZAL7</accession>
<feature type="compositionally biased region" description="Basic and acidic residues" evidence="1">
    <location>
        <begin position="23"/>
        <end position="36"/>
    </location>
</feature>
<feature type="compositionally biased region" description="Low complexity" evidence="1">
    <location>
        <begin position="551"/>
        <end position="564"/>
    </location>
</feature>
<protein>
    <submittedName>
        <fullName evidence="2">Gp143</fullName>
    </submittedName>
</protein>
<evidence type="ECO:0000256" key="1">
    <source>
        <dbReference type="SAM" id="MobiDB-lite"/>
    </source>
</evidence>
<feature type="compositionally biased region" description="Polar residues" evidence="1">
    <location>
        <begin position="569"/>
        <end position="585"/>
    </location>
</feature>
<reference evidence="2 3" key="1">
    <citation type="journal article" date="2013" name="Genome Announc.">
        <title>Complete genome sequence of pathogenic Guinea pig cytomegalovirus from salivary gland homogenates of infected animals.</title>
        <authorList>
            <person name="Yang D."/>
            <person name="Tamburro K."/>
            <person name="Dittmer D."/>
            <person name="Cui X."/>
            <person name="McVoy M.A."/>
            <person name="Hernandez-Alvarado N."/>
            <person name="Schleiss M.R."/>
        </authorList>
    </citation>
    <scope>NUCLEOTIDE SEQUENCE [LARGE SCALE GENOMIC DNA]</scope>
    <source>
        <strain evidence="2">21222</strain>
    </source>
</reference>
<dbReference type="Proteomes" id="UP000132784">
    <property type="component" value="Segment"/>
</dbReference>
<sequence>MDGEESPAPDAKCRCVCSCSKKREREAGDGYGRGDDGDGEGPLDMRIRRSPVGRIPVRADVRALVGEDLAAAAAHTGCSRIVPNGKMPSDIQAREIFLRDINGLQCMHPQELARRLRSPATEDRKLSVRRVIPDLYGLCTFYGSNKFAEYVRLSAGTLISVRVPDNWYLLIRSYSTVFPAHHKNFADYLCCEETLTVVGVLVVRTGERMFDNTDLVVTVSDFGRVYVYDGHTDGLYYVLDHVVHLADIGLRFCPPVYRHPLLPTTPSTLPGDVMNRLVEASFVGVERIMSVVSDLRWVRVSMYCPHSTTATPDAVTFLDDMAVFSKHFFPFCAMHQDELLRMHEYLNALLQCRYHLIAAVSHYRYQAYPVAKACILMDAVGSIYAYDSTTSDVSRIAEDLAMFLRCGLLFYHYDVSRFDRDTGGALRLERAPRCPHKRDARLRNLAERADRRPDIWDRQQWFEHMWEMLSADVFPSSLSYVPDNTPVIQASFPPSSVYIREFDRPSAVTEARRKRSLLRRGPKNFRYPFLCPSELRGVSAVKARAVSVISSTASAAPDPSTTAPKQARSGDTSPVSRTSETSAGPTASEADRDGTSDGEEDGGRSIRVEDLKVFDCSVEHDHQDDQLPPDERTLIHRRVTFAKKIISNGYVLVKPKIPSEYFP</sequence>
<organismHost>
    <name type="scientific">Cavia porcellus</name>
    <name type="common">Guinea pig</name>
    <dbReference type="NCBI Taxonomy" id="10141"/>
</organismHost>
<feature type="region of interest" description="Disordered" evidence="1">
    <location>
        <begin position="551"/>
        <end position="606"/>
    </location>
</feature>
<evidence type="ECO:0000313" key="3">
    <source>
        <dbReference type="Proteomes" id="UP000132784"/>
    </source>
</evidence>
<dbReference type="GeneID" id="14536720"/>
<organism evidence="2 3">
    <name type="scientific">Guinea pig cytomegalovirus (strain 22122)</name>
    <name type="common">GPCMV</name>
    <dbReference type="NCBI Taxonomy" id="103920"/>
    <lineage>
        <taxon>Viruses</taxon>
        <taxon>Duplodnaviria</taxon>
        <taxon>Heunggongvirae</taxon>
        <taxon>Peploviricota</taxon>
        <taxon>Herviviricetes</taxon>
        <taxon>Herpesvirales</taxon>
        <taxon>Orthoherpesviridae</taxon>
        <taxon>Betaherpesvirinae</taxon>
        <taxon>Quwivirus</taxon>
        <taxon>Quwivirus caviidbeta2</taxon>
    </lineage>
</organism>
<dbReference type="Pfam" id="PF02393">
    <property type="entry name" value="US22"/>
    <property type="match status" value="1"/>
</dbReference>
<feature type="compositionally biased region" description="Basic and acidic residues" evidence="1">
    <location>
        <begin position="589"/>
        <end position="606"/>
    </location>
</feature>
<dbReference type="KEGG" id="vg:14536720"/>
<feature type="region of interest" description="Disordered" evidence="1">
    <location>
        <begin position="23"/>
        <end position="46"/>
    </location>
</feature>
<gene>
    <name evidence="2" type="primary">gp143</name>
</gene>
<dbReference type="EMBL" id="KC503762">
    <property type="protein sequence ID" value="AGE11597.1"/>
    <property type="molecule type" value="Genomic_DNA"/>
</dbReference>
<proteinExistence type="predicted"/>
<keyword evidence="3" id="KW-1185">Reference proteome</keyword>
<dbReference type="InterPro" id="IPR003360">
    <property type="entry name" value="US22-like"/>
</dbReference>
<dbReference type="RefSeq" id="YP_007417893.1">
    <property type="nucleotide sequence ID" value="NC_020231.1"/>
</dbReference>
<evidence type="ECO:0000313" key="2">
    <source>
        <dbReference type="EMBL" id="AGE11597.1"/>
    </source>
</evidence>